<organism evidence="1 2">
    <name type="scientific">Bradyrhizobium brasilense</name>
    <dbReference type="NCBI Taxonomy" id="1419277"/>
    <lineage>
        <taxon>Bacteria</taxon>
        <taxon>Pseudomonadati</taxon>
        <taxon>Pseudomonadota</taxon>
        <taxon>Alphaproteobacteria</taxon>
        <taxon>Hyphomicrobiales</taxon>
        <taxon>Nitrobacteraceae</taxon>
        <taxon>Bradyrhizobium</taxon>
    </lineage>
</organism>
<accession>A0A1G7JJW6</accession>
<dbReference type="EMBL" id="FMZW01000049">
    <property type="protein sequence ID" value="SDF25074.1"/>
    <property type="molecule type" value="Genomic_DNA"/>
</dbReference>
<protein>
    <submittedName>
        <fullName evidence="1">Uncharacterized protein</fullName>
    </submittedName>
</protein>
<sequence>MLLKDAAKSVESVETQARMLVRRFLDEDDKLTALKARLREEILQGVLDVVNAYVDPATYQKIKRQLTRTR</sequence>
<dbReference type="Proteomes" id="UP000199245">
    <property type="component" value="Unassembled WGS sequence"/>
</dbReference>
<dbReference type="RefSeq" id="WP_092089111.1">
    <property type="nucleotide sequence ID" value="NZ_FMZW01000049.1"/>
</dbReference>
<evidence type="ECO:0000313" key="2">
    <source>
        <dbReference type="Proteomes" id="UP000199245"/>
    </source>
</evidence>
<dbReference type="AlphaFoldDB" id="A0A1G7JJW6"/>
<proteinExistence type="predicted"/>
<name>A0A1G7JJW6_9BRAD</name>
<gene>
    <name evidence="1" type="ORF">SAMN05216337_10499</name>
</gene>
<evidence type="ECO:0000313" key="1">
    <source>
        <dbReference type="EMBL" id="SDF25074.1"/>
    </source>
</evidence>
<reference evidence="1 2" key="1">
    <citation type="submission" date="2016-10" db="EMBL/GenBank/DDBJ databases">
        <authorList>
            <person name="de Groot N.N."/>
        </authorList>
    </citation>
    <scope>NUCLEOTIDE SEQUENCE [LARGE SCALE GENOMIC DNA]</scope>
    <source>
        <strain evidence="1 2">R5</strain>
    </source>
</reference>